<evidence type="ECO:0000259" key="8">
    <source>
        <dbReference type="PROSITE" id="PS50111"/>
    </source>
</evidence>
<dbReference type="InterPro" id="IPR051310">
    <property type="entry name" value="MCP_chemotaxis"/>
</dbReference>
<name>D7DJ27_METV0</name>
<feature type="coiled-coil region" evidence="5">
    <location>
        <begin position="604"/>
        <end position="641"/>
    </location>
</feature>
<reference evidence="11" key="1">
    <citation type="submission" date="2010-05" db="EMBL/GenBank/DDBJ databases">
        <title>Complete sequence of Methylotenera sp. 301.</title>
        <authorList>
            <person name="Lucas S."/>
            <person name="Copeland A."/>
            <person name="Lapidus A."/>
            <person name="Cheng J.-F."/>
            <person name="Bruce D."/>
            <person name="Goodwin L."/>
            <person name="Pitluck S."/>
            <person name="Clum A."/>
            <person name="Land M."/>
            <person name="Hauser L."/>
            <person name="Kyrpides N."/>
            <person name="Ivanova N."/>
            <person name="Chistoservova L."/>
            <person name="Kalyuzhnaya M."/>
            <person name="Woyke T."/>
        </authorList>
    </citation>
    <scope>NUCLEOTIDE SEQUENCE [LARGE SCALE GENOMIC DNA]</scope>
    <source>
        <strain evidence="11">301</strain>
    </source>
</reference>
<evidence type="ECO:0000256" key="3">
    <source>
        <dbReference type="ARBA" id="ARBA00029447"/>
    </source>
</evidence>
<dbReference type="EMBL" id="CP002056">
    <property type="protein sequence ID" value="ADI30062.1"/>
    <property type="molecule type" value="Genomic_DNA"/>
</dbReference>
<accession>D7DJ27</accession>
<evidence type="ECO:0000259" key="9">
    <source>
        <dbReference type="PROSITE" id="PS50885"/>
    </source>
</evidence>
<reference evidence="10 11" key="2">
    <citation type="journal article" date="2011" name="J. Bacteriol.">
        <title>Genomes of three methylotrophs from a single niche uncover genetic and metabolic divergence of Methylophilaceae.</title>
        <authorList>
            <person name="Lapidus A."/>
            <person name="Clum A."/>
            <person name="Labutti K."/>
            <person name="Kaluzhnaya M.G."/>
            <person name="Lim S."/>
            <person name="Beck D.A."/>
            <person name="Glavina Del Rio T."/>
            <person name="Nolan M."/>
            <person name="Mavromatis K."/>
            <person name="Huntemann M."/>
            <person name="Lucas S."/>
            <person name="Lidstrom M.E."/>
            <person name="Ivanova N."/>
            <person name="Chistoserdova L."/>
        </authorList>
    </citation>
    <scope>NUCLEOTIDE SEQUENCE [LARGE SCALE GENOMIC DNA]</scope>
    <source>
        <strain evidence="10 11">301</strain>
    </source>
</reference>
<dbReference type="AlphaFoldDB" id="D7DJ27"/>
<comment type="similarity">
    <text evidence="3">Belongs to the methyl-accepting chemotaxis (MCP) protein family.</text>
</comment>
<dbReference type="InterPro" id="IPR004090">
    <property type="entry name" value="Chemotax_Me-accpt_rcpt"/>
</dbReference>
<dbReference type="GO" id="GO:0004888">
    <property type="term" value="F:transmembrane signaling receptor activity"/>
    <property type="evidence" value="ECO:0007669"/>
    <property type="project" value="InterPro"/>
</dbReference>
<protein>
    <submittedName>
        <fullName evidence="10">Methyl-accepting chemotaxis sensory transducer</fullName>
    </submittedName>
</protein>
<dbReference type="Proteomes" id="UP000000383">
    <property type="component" value="Chromosome"/>
</dbReference>
<keyword evidence="4" id="KW-0807">Transducer</keyword>
<keyword evidence="7" id="KW-0472">Membrane</keyword>
<dbReference type="SMART" id="SM00283">
    <property type="entry name" value="MA"/>
    <property type="match status" value="1"/>
</dbReference>
<dbReference type="PRINTS" id="PR00260">
    <property type="entry name" value="CHEMTRNSDUCR"/>
</dbReference>
<dbReference type="STRING" id="666681.M301_1682"/>
<organism evidence="10 11">
    <name type="scientific">Methylotenera versatilis (strain 301)</name>
    <dbReference type="NCBI Taxonomy" id="666681"/>
    <lineage>
        <taxon>Bacteria</taxon>
        <taxon>Pseudomonadati</taxon>
        <taxon>Pseudomonadota</taxon>
        <taxon>Betaproteobacteria</taxon>
        <taxon>Nitrosomonadales</taxon>
        <taxon>Methylophilaceae</taxon>
        <taxon>Methylotenera</taxon>
    </lineage>
</organism>
<dbReference type="InterPro" id="IPR004089">
    <property type="entry name" value="MCPsignal_dom"/>
</dbReference>
<dbReference type="PANTHER" id="PTHR43531">
    <property type="entry name" value="PROTEIN ICFG"/>
    <property type="match status" value="1"/>
</dbReference>
<dbReference type="CDD" id="cd11386">
    <property type="entry name" value="MCP_signal"/>
    <property type="match status" value="1"/>
</dbReference>
<dbReference type="CDD" id="cd17527">
    <property type="entry name" value="HAMP_II"/>
    <property type="match status" value="1"/>
</dbReference>
<dbReference type="Pfam" id="PF18575">
    <property type="entry name" value="HAMP_N3"/>
    <property type="match status" value="1"/>
</dbReference>
<dbReference type="FunFam" id="1.10.287.950:FF:000001">
    <property type="entry name" value="Methyl-accepting chemotaxis sensory transducer"/>
    <property type="match status" value="1"/>
</dbReference>
<dbReference type="eggNOG" id="COG0840">
    <property type="taxonomic scope" value="Bacteria"/>
</dbReference>
<evidence type="ECO:0000256" key="5">
    <source>
        <dbReference type="SAM" id="Coils"/>
    </source>
</evidence>
<feature type="region of interest" description="Disordered" evidence="6">
    <location>
        <begin position="857"/>
        <end position="878"/>
    </location>
</feature>
<feature type="domain" description="HAMP" evidence="9">
    <location>
        <begin position="391"/>
        <end position="443"/>
    </location>
</feature>
<dbReference type="InterPro" id="IPR024478">
    <property type="entry name" value="HlyB_4HB_MCP"/>
</dbReference>
<evidence type="ECO:0000256" key="7">
    <source>
        <dbReference type="SAM" id="Phobius"/>
    </source>
</evidence>
<dbReference type="Gene3D" id="1.10.287.950">
    <property type="entry name" value="Methyl-accepting chemotaxis protein"/>
    <property type="match status" value="1"/>
</dbReference>
<evidence type="ECO:0000256" key="2">
    <source>
        <dbReference type="ARBA" id="ARBA00022481"/>
    </source>
</evidence>
<dbReference type="CDD" id="cd17528">
    <property type="entry name" value="HAMP_III"/>
    <property type="match status" value="1"/>
</dbReference>
<evidence type="ECO:0000256" key="6">
    <source>
        <dbReference type="SAM" id="MobiDB-lite"/>
    </source>
</evidence>
<dbReference type="PROSITE" id="PS50885">
    <property type="entry name" value="HAMP"/>
    <property type="match status" value="2"/>
</dbReference>
<dbReference type="GO" id="GO:0006935">
    <property type="term" value="P:chemotaxis"/>
    <property type="evidence" value="ECO:0007669"/>
    <property type="project" value="InterPro"/>
</dbReference>
<dbReference type="InterPro" id="IPR003660">
    <property type="entry name" value="HAMP_dom"/>
</dbReference>
<dbReference type="Gene3D" id="1.20.120.1530">
    <property type="match status" value="3"/>
</dbReference>
<evidence type="ECO:0000256" key="1">
    <source>
        <dbReference type="ARBA" id="ARBA00004370"/>
    </source>
</evidence>
<dbReference type="CDD" id="cd17529">
    <property type="entry name" value="HAMP_I"/>
    <property type="match status" value="1"/>
</dbReference>
<comment type="subcellular location">
    <subcellularLocation>
        <location evidence="1">Membrane</location>
    </subcellularLocation>
</comment>
<dbReference type="GO" id="GO:0005886">
    <property type="term" value="C:plasma membrane"/>
    <property type="evidence" value="ECO:0007669"/>
    <property type="project" value="TreeGrafter"/>
</dbReference>
<dbReference type="SMART" id="SM00304">
    <property type="entry name" value="HAMP"/>
    <property type="match status" value="4"/>
</dbReference>
<keyword evidence="11" id="KW-1185">Reference proteome</keyword>
<sequence>MSMTKKMYMLILAAVLGMVSLAGVGLYKINQVYKITNFANTNAVPSVQLLDEALAHFEEMNGLIWQHMASTDNAKMVDIEARVATEHKALTDTLDKYEKTMVTDKSDADLVLADRAALAAFDEMGGHVLTTSLANKKDNARTILLAGGDAISGVQKAITNHRKYNVKLGTDSAEKAASIKSGAEVQSLVISGLVLSIIVLLGLYITRGLMKQLGNDPADLAILAKNFADGNLTQKIIVAADDKSSVAYSIKTLQKTLDGIVQSLQYVSAQHDAGDIDVDVDVSRFKGGYADMAAGVNKMVAGHVDMNKKALACVKSFGEGDLAAQLEKFPGKKAFVNEAIEQVRANINALVSDVNTLSQSAVEGNLSIRADASKHQGDFRKIVQGVNDTLDAVIVPLNVAAKYVDDISKGNIPAKITDTYHGDFNQLKDNLNQCIDAVNALVSDTAMLADAADQGILSTRADTTKHQGDFRKIVEGVNNTLDSVIGPLNVAANCVDSISRGDIPAKINEHYKGDFNNLKDNLNHCIDAVNRLVEDANMLAQAAADGRVSVRADASLHQGDFRKVVEGVNATLETIVAPIAAVKEAIETITTAANEIATGNNDLSQRTEQQASSLEETASSMEELASTVKQNAENAKQANQLAAAASGVAVKGGEVVGQVVNTMSAINSSAKKIEDIISVIDGIAFQTNILALNAAVEAARAGEQGRGFAVVAGEVRNLAQRSATAAKEIKELIADSVSKTAEGTTQVEQAGKTMAEIVSSVQRVTDIMGEISAASSEQSAGIDQVNNAITSMDEVTQQNAALVEQAAAAAESLVEQAIQLSDVVSVFKLNNAGGSSDNRRAVNSPLRVPAKKIHAVASRPAPKAVAKTGTNDDEWEEF</sequence>
<dbReference type="InterPro" id="IPR041395">
    <property type="entry name" value="McpB_HAMP_3rd"/>
</dbReference>
<evidence type="ECO:0000313" key="10">
    <source>
        <dbReference type="EMBL" id="ADI30062.1"/>
    </source>
</evidence>
<keyword evidence="7" id="KW-1133">Transmembrane helix</keyword>
<dbReference type="Pfam" id="PF18947">
    <property type="entry name" value="HAMP_2"/>
    <property type="match status" value="3"/>
</dbReference>
<dbReference type="Pfam" id="PF00015">
    <property type="entry name" value="MCPsignal"/>
    <property type="match status" value="1"/>
</dbReference>
<keyword evidence="5" id="KW-0175">Coiled coil</keyword>
<evidence type="ECO:0000256" key="4">
    <source>
        <dbReference type="PROSITE-ProRule" id="PRU00284"/>
    </source>
</evidence>
<evidence type="ECO:0000313" key="11">
    <source>
        <dbReference type="Proteomes" id="UP000000383"/>
    </source>
</evidence>
<feature type="domain" description="Methyl-accepting transducer" evidence="8">
    <location>
        <begin position="585"/>
        <end position="814"/>
    </location>
</feature>
<gene>
    <name evidence="10" type="ordered locus">M301_1682</name>
</gene>
<keyword evidence="7" id="KW-0812">Transmembrane</keyword>
<dbReference type="OrthoDB" id="8530258at2"/>
<dbReference type="SUPFAM" id="SSF58104">
    <property type="entry name" value="Methyl-accepting chemotaxis protein (MCP) signaling domain"/>
    <property type="match status" value="1"/>
</dbReference>
<dbReference type="HOGENOM" id="CLU_000445_107_20_4"/>
<dbReference type="PANTHER" id="PTHR43531:SF14">
    <property type="entry name" value="METHYL-ACCEPTING CHEMOTAXIS PROTEIN I-RELATED"/>
    <property type="match status" value="1"/>
</dbReference>
<dbReference type="KEGG" id="meh:M301_1682"/>
<keyword evidence="2" id="KW-0488">Methylation</keyword>
<dbReference type="Pfam" id="PF12729">
    <property type="entry name" value="4HB_MCP_1"/>
    <property type="match status" value="1"/>
</dbReference>
<dbReference type="PROSITE" id="PS50111">
    <property type="entry name" value="CHEMOTAXIS_TRANSDUC_2"/>
    <property type="match status" value="1"/>
</dbReference>
<dbReference type="RefSeq" id="WP_013148374.1">
    <property type="nucleotide sequence ID" value="NC_014207.1"/>
</dbReference>
<dbReference type="GO" id="GO:0007165">
    <property type="term" value="P:signal transduction"/>
    <property type="evidence" value="ECO:0007669"/>
    <property type="project" value="UniProtKB-KW"/>
</dbReference>
<feature type="transmembrane region" description="Helical" evidence="7">
    <location>
        <begin position="185"/>
        <end position="205"/>
    </location>
</feature>
<feature type="domain" description="HAMP" evidence="9">
    <location>
        <begin position="482"/>
        <end position="534"/>
    </location>
</feature>
<proteinExistence type="inferred from homology"/>